<accession>A0ABP9DAX3</accession>
<name>A0ABP9DAX3_9BACT</name>
<evidence type="ECO:0000313" key="2">
    <source>
        <dbReference type="Proteomes" id="UP001500298"/>
    </source>
</evidence>
<protein>
    <submittedName>
        <fullName evidence="1">Uncharacterized protein</fullName>
    </submittedName>
</protein>
<sequence length="454" mass="48543">MKAYKLIYILLLCLIIGCDKIEILLPPEEEKIDKVGTGNTDARSILFLKNDTTTLYVNPDSYESYLSSENVGDFISNEEFGKPSPADLNLYNLEDFPTLKPGLDMVLESTEGTSLQLVDYPGAFGTFVDQAWHVNSNWWVLDPQFIDYGYDPATVVTLSGRIDTNITLTKDNKYLLSGQVFVEDGITLTIEAGTVIFGSVSVAGGAGVLIFNRGAKINANGTPEEPIVFTTTAPVGTKNRGQWGGVVFLGKAPNNKGEDILVEGIQGTEEGDGLYGGNDPEDSSGSFSYWRVEYAGVAITPSNEINSLTFGSVGSKTVAHHIIIANAGDDAFQWFGGTMNISYVATFSTLDDDMDMDSGYSGTVQFAYFIRNPFAADKGGASSFEIGSSNALGIQPITSALIANVTVVGPLYQLEGLDLLADPKYQGGVLSKEAAEALLINSVLIGCPVGVQNP</sequence>
<reference evidence="2" key="1">
    <citation type="journal article" date="2019" name="Int. J. Syst. Evol. Microbiol.">
        <title>The Global Catalogue of Microorganisms (GCM) 10K type strain sequencing project: providing services to taxonomists for standard genome sequencing and annotation.</title>
        <authorList>
            <consortium name="The Broad Institute Genomics Platform"/>
            <consortium name="The Broad Institute Genome Sequencing Center for Infectious Disease"/>
            <person name="Wu L."/>
            <person name="Ma J."/>
        </authorList>
    </citation>
    <scope>NUCLEOTIDE SEQUENCE [LARGE SCALE GENOMIC DNA]</scope>
    <source>
        <strain evidence="2">JCM 18326</strain>
    </source>
</reference>
<dbReference type="PROSITE" id="PS51257">
    <property type="entry name" value="PROKAR_LIPOPROTEIN"/>
    <property type="match status" value="1"/>
</dbReference>
<dbReference type="EMBL" id="BAABJX010000020">
    <property type="protein sequence ID" value="GAA4827737.1"/>
    <property type="molecule type" value="Genomic_DNA"/>
</dbReference>
<gene>
    <name evidence="1" type="ORF">GCM10023331_10760</name>
</gene>
<evidence type="ECO:0000313" key="1">
    <source>
        <dbReference type="EMBL" id="GAA4827737.1"/>
    </source>
</evidence>
<organism evidence="1 2">
    <name type="scientific">Algivirga pacifica</name>
    <dbReference type="NCBI Taxonomy" id="1162670"/>
    <lineage>
        <taxon>Bacteria</taxon>
        <taxon>Pseudomonadati</taxon>
        <taxon>Bacteroidota</taxon>
        <taxon>Cytophagia</taxon>
        <taxon>Cytophagales</taxon>
        <taxon>Flammeovirgaceae</taxon>
        <taxon>Algivirga</taxon>
    </lineage>
</organism>
<dbReference type="RefSeq" id="WP_345369860.1">
    <property type="nucleotide sequence ID" value="NZ_BAABJX010000020.1"/>
</dbReference>
<proteinExistence type="predicted"/>
<dbReference type="PANTHER" id="PTHR41339:SF1">
    <property type="entry name" value="SECRETED PROTEIN"/>
    <property type="match status" value="1"/>
</dbReference>
<dbReference type="PANTHER" id="PTHR41339">
    <property type="entry name" value="LIPL48"/>
    <property type="match status" value="1"/>
</dbReference>
<dbReference type="Proteomes" id="UP001500298">
    <property type="component" value="Unassembled WGS sequence"/>
</dbReference>
<comment type="caution">
    <text evidence="1">The sequence shown here is derived from an EMBL/GenBank/DDBJ whole genome shotgun (WGS) entry which is preliminary data.</text>
</comment>
<keyword evidence="2" id="KW-1185">Reference proteome</keyword>